<evidence type="ECO:0000313" key="2">
    <source>
        <dbReference type="EMBL" id="KAF2241282.1"/>
    </source>
</evidence>
<dbReference type="InterPro" id="IPR036366">
    <property type="entry name" value="PGBDSf"/>
</dbReference>
<dbReference type="InterPro" id="IPR002477">
    <property type="entry name" value="Peptidoglycan-bd-like"/>
</dbReference>
<keyword evidence="3" id="KW-1185">Reference proteome</keyword>
<evidence type="ECO:0000313" key="3">
    <source>
        <dbReference type="Proteomes" id="UP000800094"/>
    </source>
</evidence>
<evidence type="ECO:0000259" key="1">
    <source>
        <dbReference type="Pfam" id="PF01471"/>
    </source>
</evidence>
<dbReference type="GeneID" id="54573755"/>
<proteinExistence type="predicted"/>
<dbReference type="EMBL" id="ML987213">
    <property type="protein sequence ID" value="KAF2241282.1"/>
    <property type="molecule type" value="Genomic_DNA"/>
</dbReference>
<dbReference type="Gene3D" id="1.10.101.10">
    <property type="entry name" value="PGBD-like superfamily/PGBD"/>
    <property type="match status" value="1"/>
</dbReference>
<dbReference type="InterPro" id="IPR036365">
    <property type="entry name" value="PGBD-like_sf"/>
</dbReference>
<sequence length="319" mass="33685">MGDLFLTAPRFFGNAELRDVLNGRGTLKRGSRGEAVKLIQQAFIDLGEAMSAGADGIFGLQTHDAVVRFQMSNGLTADGIIGRNTMSVLDATIAAHDNNNPPPQPPQTVLKNVRFWINAFVPGPQLSAYAFPAPGPSSGKSYFKEAGIISGAFLGDNRNYSSDPNAPARMHMLVDLINLDTPAAAMVIPNDIKCAEYVEIDAATGAVIATKPASTARCRFFDLQVGPGTGSVITLRFEGAVNNPLQAGSLDIDMNGTIRIDRTALNITVEAKVEPWPAFEAWVSGNGGPAKFVALGAPTQPGDQAGQANREFTVTTGLL</sequence>
<reference evidence="2" key="1">
    <citation type="journal article" date="2020" name="Stud. Mycol.">
        <title>101 Dothideomycetes genomes: a test case for predicting lifestyles and emergence of pathogens.</title>
        <authorList>
            <person name="Haridas S."/>
            <person name="Albert R."/>
            <person name="Binder M."/>
            <person name="Bloem J."/>
            <person name="Labutti K."/>
            <person name="Salamov A."/>
            <person name="Andreopoulos B."/>
            <person name="Baker S."/>
            <person name="Barry K."/>
            <person name="Bills G."/>
            <person name="Bluhm B."/>
            <person name="Cannon C."/>
            <person name="Castanera R."/>
            <person name="Culley D."/>
            <person name="Daum C."/>
            <person name="Ezra D."/>
            <person name="Gonzalez J."/>
            <person name="Henrissat B."/>
            <person name="Kuo A."/>
            <person name="Liang C."/>
            <person name="Lipzen A."/>
            <person name="Lutzoni F."/>
            <person name="Magnuson J."/>
            <person name="Mondo S."/>
            <person name="Nolan M."/>
            <person name="Ohm R."/>
            <person name="Pangilinan J."/>
            <person name="Park H.-J."/>
            <person name="Ramirez L."/>
            <person name="Alfaro M."/>
            <person name="Sun H."/>
            <person name="Tritt A."/>
            <person name="Yoshinaga Y."/>
            <person name="Zwiers L.-H."/>
            <person name="Turgeon B."/>
            <person name="Goodwin S."/>
            <person name="Spatafora J."/>
            <person name="Crous P."/>
            <person name="Grigoriev I."/>
        </authorList>
    </citation>
    <scope>NUCLEOTIDE SEQUENCE</scope>
    <source>
        <strain evidence="2">CBS 122368</strain>
    </source>
</reference>
<protein>
    <recommendedName>
        <fullName evidence="1">Peptidoglycan binding-like domain-containing protein</fullName>
    </recommendedName>
</protein>
<accession>A0A6A6HU19</accession>
<dbReference type="RefSeq" id="XP_033676286.1">
    <property type="nucleotide sequence ID" value="XM_033820425.1"/>
</dbReference>
<feature type="domain" description="Peptidoglycan binding-like" evidence="1">
    <location>
        <begin position="32"/>
        <end position="89"/>
    </location>
</feature>
<gene>
    <name evidence="2" type="ORF">BU26DRAFT_184190</name>
</gene>
<name>A0A6A6HU19_9PLEO</name>
<dbReference type="AlphaFoldDB" id="A0A6A6HU19"/>
<organism evidence="2 3">
    <name type="scientific">Trematosphaeria pertusa</name>
    <dbReference type="NCBI Taxonomy" id="390896"/>
    <lineage>
        <taxon>Eukaryota</taxon>
        <taxon>Fungi</taxon>
        <taxon>Dikarya</taxon>
        <taxon>Ascomycota</taxon>
        <taxon>Pezizomycotina</taxon>
        <taxon>Dothideomycetes</taxon>
        <taxon>Pleosporomycetidae</taxon>
        <taxon>Pleosporales</taxon>
        <taxon>Massarineae</taxon>
        <taxon>Trematosphaeriaceae</taxon>
        <taxon>Trematosphaeria</taxon>
    </lineage>
</organism>
<dbReference type="SUPFAM" id="SSF47090">
    <property type="entry name" value="PGBD-like"/>
    <property type="match status" value="1"/>
</dbReference>
<dbReference type="Pfam" id="PF01471">
    <property type="entry name" value="PG_binding_1"/>
    <property type="match status" value="1"/>
</dbReference>
<dbReference type="Proteomes" id="UP000800094">
    <property type="component" value="Unassembled WGS sequence"/>
</dbReference>
<dbReference type="OrthoDB" id="2251794at2759"/>